<dbReference type="Proteomes" id="UP001152531">
    <property type="component" value="Unassembled WGS sequence"/>
</dbReference>
<evidence type="ECO:0000313" key="2">
    <source>
        <dbReference type="Proteomes" id="UP001152531"/>
    </source>
</evidence>
<organism evidence="1 2">
    <name type="scientific">[Candida] jaroonii</name>
    <dbReference type="NCBI Taxonomy" id="467808"/>
    <lineage>
        <taxon>Eukaryota</taxon>
        <taxon>Fungi</taxon>
        <taxon>Dikarya</taxon>
        <taxon>Ascomycota</taxon>
        <taxon>Saccharomycotina</taxon>
        <taxon>Pichiomycetes</taxon>
        <taxon>Debaryomycetaceae</taxon>
        <taxon>Yamadazyma</taxon>
    </lineage>
</organism>
<reference evidence="1" key="1">
    <citation type="submission" date="2022-06" db="EMBL/GenBank/DDBJ databases">
        <authorList>
            <person name="Legras J.-L."/>
            <person name="Devillers H."/>
            <person name="Grondin C."/>
        </authorList>
    </citation>
    <scope>NUCLEOTIDE SEQUENCE</scope>
    <source>
        <strain evidence="1">CLIB 1444</strain>
    </source>
</reference>
<protein>
    <submittedName>
        <fullName evidence="1">Uncharacterized protein</fullName>
    </submittedName>
</protein>
<sequence length="331" mass="36130">MEGKFDPQYVDFFHQHLATNEKILATHRVPLNVTRSGGNVIPGQSPPREMARIFDISFGRKYSTGPDIGARVFVPKGDAPEGGFPLFIWFHGGGWTLGGLDTENSYCTHAAETGHCVVMTVDYRLAPEDPFPACVDDSFDAVAWAFAQGPQELGINNSKIAIGGSSAGGNLTAIVTHKFAASELAAQYPPVVFQVLVVPVTDNTATAATQPSWGENEFTTQLPAEKMLWYRALYLPNPDDCGHPESSPLFYPDESFAKVPPCFIAAAERDVLRSEAEAYGEKLKKNGVDTTVMIYRGMPHTAMVMDDVLDEGKRLVAETTRALYKAFYGVQ</sequence>
<gene>
    <name evidence="1" type="ORF">CLIB1444_06S06656</name>
</gene>
<accession>A0ACA9YB32</accession>
<comment type="caution">
    <text evidence="1">The sequence shown here is derived from an EMBL/GenBank/DDBJ whole genome shotgun (WGS) entry which is preliminary data.</text>
</comment>
<dbReference type="EMBL" id="CALSDN010000006">
    <property type="protein sequence ID" value="CAH6721635.1"/>
    <property type="molecule type" value="Genomic_DNA"/>
</dbReference>
<evidence type="ECO:0000313" key="1">
    <source>
        <dbReference type="EMBL" id="CAH6721635.1"/>
    </source>
</evidence>
<keyword evidence="2" id="KW-1185">Reference proteome</keyword>
<name>A0ACA9YB32_9ASCO</name>
<proteinExistence type="predicted"/>